<dbReference type="Proteomes" id="UP001068021">
    <property type="component" value="Unassembled WGS sequence"/>
</dbReference>
<comment type="caution">
    <text evidence="6">The sequence shown here is derived from an EMBL/GenBank/DDBJ whole genome shotgun (WGS) entry which is preliminary data.</text>
</comment>
<evidence type="ECO:0000256" key="3">
    <source>
        <dbReference type="ARBA" id="ARBA00023002"/>
    </source>
</evidence>
<dbReference type="Proteomes" id="UP001074446">
    <property type="component" value="Unassembled WGS sequence"/>
</dbReference>
<accession>A0A9E5DQW1</accession>
<dbReference type="SUPFAM" id="SSF51905">
    <property type="entry name" value="FAD/NAD(P)-binding domain"/>
    <property type="match status" value="1"/>
</dbReference>
<keyword evidence="3 6" id="KW-0560">Oxidoreductase</keyword>
<dbReference type="Pfam" id="PF01593">
    <property type="entry name" value="Amino_oxidase"/>
    <property type="match status" value="1"/>
</dbReference>
<evidence type="ECO:0000313" key="5">
    <source>
        <dbReference type="EMBL" id="MCZ3366845.1"/>
    </source>
</evidence>
<keyword evidence="7" id="KW-1185">Reference proteome</keyword>
<dbReference type="EC" id="1.-.-.-" evidence="6"/>
<protein>
    <submittedName>
        <fullName evidence="6">Phytoene desaturase family protein</fullName>
        <ecNumber evidence="6">1.-.-.-</ecNumber>
    </submittedName>
</protein>
<evidence type="ECO:0000313" key="7">
    <source>
        <dbReference type="Proteomes" id="UP001068021"/>
    </source>
</evidence>
<evidence type="ECO:0000259" key="4">
    <source>
        <dbReference type="Pfam" id="PF01593"/>
    </source>
</evidence>
<dbReference type="EMBL" id="JAPVER010000020">
    <property type="protein sequence ID" value="MCZ3366845.1"/>
    <property type="molecule type" value="Genomic_DNA"/>
</dbReference>
<dbReference type="PANTHER" id="PTHR43734:SF1">
    <property type="entry name" value="PHYTOENE DESATURASE"/>
    <property type="match status" value="1"/>
</dbReference>
<keyword evidence="2" id="KW-0125">Carotenoid biosynthesis</keyword>
<dbReference type="AlphaFoldDB" id="A0A9E5DQW1"/>
<dbReference type="RefSeq" id="WP_048080778.1">
    <property type="nucleotide sequence ID" value="NZ_JAPVER010000020.1"/>
</dbReference>
<reference evidence="6" key="1">
    <citation type="submission" date="2022-12" db="EMBL/GenBank/DDBJ databases">
        <title>Reclassification of two methanogenic archaea species isolated from the Kolyma lowland permafrost.</title>
        <authorList>
            <person name="Trubitsyn V.E."/>
            <person name="Rivkina E.M."/>
            <person name="Shcherbakova V.A."/>
        </authorList>
    </citation>
    <scope>NUCLEOTIDE SEQUENCE</scope>
    <source>
        <strain evidence="5">M2</strain>
        <strain evidence="6">MK4</strain>
    </source>
</reference>
<proteinExistence type="predicted"/>
<dbReference type="InterPro" id="IPR014105">
    <property type="entry name" value="Carotenoid/retinoid_OxRdtase"/>
</dbReference>
<dbReference type="GO" id="GO:0016491">
    <property type="term" value="F:oxidoreductase activity"/>
    <property type="evidence" value="ECO:0007669"/>
    <property type="project" value="UniProtKB-KW"/>
</dbReference>
<comment type="pathway">
    <text evidence="1">Carotenoid biosynthesis.</text>
</comment>
<evidence type="ECO:0000313" key="6">
    <source>
        <dbReference type="EMBL" id="MCZ3374008.1"/>
    </source>
</evidence>
<organism evidence="6">
    <name type="scientific">Methanobacterium veterum</name>
    <dbReference type="NCBI Taxonomy" id="408577"/>
    <lineage>
        <taxon>Archaea</taxon>
        <taxon>Methanobacteriati</taxon>
        <taxon>Methanobacteriota</taxon>
        <taxon>Methanomada group</taxon>
        <taxon>Methanobacteria</taxon>
        <taxon>Methanobacteriales</taxon>
        <taxon>Methanobacteriaceae</taxon>
        <taxon>Methanobacterium</taxon>
    </lineage>
</organism>
<dbReference type="InterPro" id="IPR036188">
    <property type="entry name" value="FAD/NAD-bd_sf"/>
</dbReference>
<dbReference type="Gene3D" id="3.50.50.60">
    <property type="entry name" value="FAD/NAD(P)-binding domain"/>
    <property type="match status" value="2"/>
</dbReference>
<evidence type="ECO:0000256" key="1">
    <source>
        <dbReference type="ARBA" id="ARBA00004829"/>
    </source>
</evidence>
<dbReference type="EMBL" id="JAPVES010000030">
    <property type="protein sequence ID" value="MCZ3374008.1"/>
    <property type="molecule type" value="Genomic_DNA"/>
</dbReference>
<dbReference type="InterPro" id="IPR002937">
    <property type="entry name" value="Amino_oxidase"/>
</dbReference>
<feature type="domain" description="Amine oxidase" evidence="4">
    <location>
        <begin position="11"/>
        <end position="484"/>
    </location>
</feature>
<gene>
    <name evidence="6" type="primary">crtI</name>
    <name evidence="6" type="ORF">O3H35_15260</name>
    <name evidence="5" type="ORF">O3H54_13235</name>
</gene>
<evidence type="ECO:0000256" key="2">
    <source>
        <dbReference type="ARBA" id="ARBA00022746"/>
    </source>
</evidence>
<dbReference type="NCBIfam" id="TIGR02734">
    <property type="entry name" value="crtI_fam"/>
    <property type="match status" value="1"/>
</dbReference>
<sequence length="490" mass="55931">MKAIIVGAGFGGLSLAALLAKNGFNVTVLEKNEQPGGRASVYNDEDFYFDMGPSWYLMPDVYEKFFAEFGKKPEDFFKLERLDPSYRIFFGNKKSVDVAADIEKNYILFDSLEENGAKKLEEYLKSSKELYDFSLNEMLYKDYTSILDFFNGKLLLKGYKMNILENLQHYVNKKFESDEARKILEYAIGFLGGAPANTPSFYHLMSHVDLTMGVFYPQGGMRKVVDSIYKLAQSYGVNFQFNEPVEMLDIHDHNVKRVITSKADYDVDLVIVNADYAHSELNFLTNDNRTYNAKYWDSRVMAPSAMVVYLGVDHTIDKLVHHNLFLDDDWEHGFDTIFDSKKAAWPENPSYYVNVPSRTDSSAAPQGSDTLFILIPLAPGLEDNSKLRENFYNKIMDDLESKIDENIRDHTVVKRIFALDDFKSRYNAYKGTALGLSHTLRQSALWRPAHKSKKVKNLYYSGHYTHPGIGVPMTLISSQIVAGELSGKFL</sequence>
<name>A0A9E5DQW1_9EURY</name>
<dbReference type="PANTHER" id="PTHR43734">
    <property type="entry name" value="PHYTOENE DESATURASE"/>
    <property type="match status" value="1"/>
</dbReference>
<dbReference type="GO" id="GO:0016117">
    <property type="term" value="P:carotenoid biosynthetic process"/>
    <property type="evidence" value="ECO:0007669"/>
    <property type="project" value="UniProtKB-KW"/>
</dbReference>